<dbReference type="HAMAP" id="MF_01256">
    <property type="entry name" value="YfiT_hydrol"/>
    <property type="match status" value="1"/>
</dbReference>
<dbReference type="GO" id="GO:0016787">
    <property type="term" value="F:hydrolase activity"/>
    <property type="evidence" value="ECO:0007669"/>
    <property type="project" value="UniProtKB-UniRule"/>
</dbReference>
<evidence type="ECO:0000313" key="7">
    <source>
        <dbReference type="EMBL" id="MCM3714956.1"/>
    </source>
</evidence>
<dbReference type="InterPro" id="IPR034660">
    <property type="entry name" value="DinB/YfiT-like"/>
</dbReference>
<proteinExistence type="inferred from homology"/>
<feature type="domain" description="DinB-like" evidence="6">
    <location>
        <begin position="28"/>
        <end position="163"/>
    </location>
</feature>
<dbReference type="EC" id="3.-.-.-" evidence="5"/>
<dbReference type="InterPro" id="IPR024775">
    <property type="entry name" value="DinB-like"/>
</dbReference>
<dbReference type="GO" id="GO:0008270">
    <property type="term" value="F:zinc ion binding"/>
    <property type="evidence" value="ECO:0007669"/>
    <property type="project" value="UniProtKB-UniRule"/>
</dbReference>
<evidence type="ECO:0000259" key="6">
    <source>
        <dbReference type="Pfam" id="PF12867"/>
    </source>
</evidence>
<dbReference type="InterPro" id="IPR023774">
    <property type="entry name" value="Put_metal_dep_hydrolase_YfiT"/>
</dbReference>
<protein>
    <recommendedName>
        <fullName evidence="5">Putative metal-dependent hydrolase M3202_12780</fullName>
        <ecNumber evidence="5">3.-.-.-</ecNumber>
    </recommendedName>
</protein>
<keyword evidence="3 5" id="KW-0378">Hydrolase</keyword>
<feature type="binding site" evidence="5">
    <location>
        <position position="155"/>
    </location>
    <ligand>
        <name>Zn(2+)</name>
        <dbReference type="ChEBI" id="CHEBI:29105"/>
    </ligand>
</feature>
<dbReference type="RefSeq" id="WP_251223725.1">
    <property type="nucleotide sequence ID" value="NZ_JAMBOL010000011.1"/>
</dbReference>
<keyword evidence="4 5" id="KW-0862">Zinc</keyword>
<evidence type="ECO:0000256" key="3">
    <source>
        <dbReference type="ARBA" id="ARBA00022801"/>
    </source>
</evidence>
<evidence type="ECO:0000256" key="4">
    <source>
        <dbReference type="ARBA" id="ARBA00022833"/>
    </source>
</evidence>
<comment type="subunit">
    <text evidence="5">Homodimer.</text>
</comment>
<comment type="subcellular location">
    <subcellularLocation>
        <location evidence="5">Cytoplasm</location>
    </subcellularLocation>
</comment>
<organism evidence="7 8">
    <name type="scientific">Halalkalibacter oceani</name>
    <dbReference type="NCBI Taxonomy" id="1653776"/>
    <lineage>
        <taxon>Bacteria</taxon>
        <taxon>Bacillati</taxon>
        <taxon>Bacillota</taxon>
        <taxon>Bacilli</taxon>
        <taxon>Bacillales</taxon>
        <taxon>Bacillaceae</taxon>
        <taxon>Halalkalibacter</taxon>
    </lineage>
</organism>
<dbReference type="Gene3D" id="1.20.120.450">
    <property type="entry name" value="dinb family like domain"/>
    <property type="match status" value="1"/>
</dbReference>
<comment type="cofactor">
    <cofactor evidence="5">
        <name>Zn(2+)</name>
        <dbReference type="ChEBI" id="CHEBI:29105"/>
    </cofactor>
    <text evidence="5">Binds 1 zinc ion per subunit.</text>
</comment>
<accession>A0A9X2DQ03</accession>
<dbReference type="GO" id="GO:0005737">
    <property type="term" value="C:cytoplasm"/>
    <property type="evidence" value="ECO:0007669"/>
    <property type="project" value="UniProtKB-SubCell"/>
</dbReference>
<dbReference type="Proteomes" id="UP001139179">
    <property type="component" value="Unassembled WGS sequence"/>
</dbReference>
<keyword evidence="8" id="KW-1185">Reference proteome</keyword>
<evidence type="ECO:0000256" key="1">
    <source>
        <dbReference type="ARBA" id="ARBA00022490"/>
    </source>
</evidence>
<dbReference type="GO" id="GO:0016740">
    <property type="term" value="F:transferase activity"/>
    <property type="evidence" value="ECO:0007669"/>
    <property type="project" value="UniProtKB-KW"/>
</dbReference>
<dbReference type="Pfam" id="PF12867">
    <property type="entry name" value="DinB_2"/>
    <property type="match status" value="1"/>
</dbReference>
<evidence type="ECO:0000256" key="5">
    <source>
        <dbReference type="HAMAP-Rule" id="MF_01256"/>
    </source>
</evidence>
<reference evidence="7" key="1">
    <citation type="submission" date="2022-05" db="EMBL/GenBank/DDBJ databases">
        <title>Comparative Genomics of Spacecraft Associated Microbes.</title>
        <authorList>
            <person name="Tran M.T."/>
            <person name="Wright A."/>
            <person name="Seuylemezian A."/>
            <person name="Eisen J."/>
            <person name="Coil D."/>
        </authorList>
    </citation>
    <scope>NUCLEOTIDE SEQUENCE</scope>
    <source>
        <strain evidence="7">214.1.1</strain>
    </source>
</reference>
<dbReference type="AlphaFoldDB" id="A0A9X2DQ03"/>
<keyword evidence="1 5" id="KW-0963">Cytoplasm</keyword>
<comment type="caution">
    <text evidence="7">The sequence shown here is derived from an EMBL/GenBank/DDBJ whole genome shotgun (WGS) entry which is preliminary data.</text>
</comment>
<dbReference type="EMBL" id="JAMBOL010000011">
    <property type="protein sequence ID" value="MCM3714956.1"/>
    <property type="molecule type" value="Genomic_DNA"/>
</dbReference>
<keyword evidence="7" id="KW-0808">Transferase</keyword>
<sequence>MDERYPIGLFESSEEPSSTAVKGWINEIERTPQALRTAVTGLDEEQLNTPYRAGGWTIRQVVHHLADSHLNAYMRFKLALTEDSPTIKPYNEQKWAELTDSQLPIDVSLQLIDALHERWVSLLRSLTPTDLEKAFFHPESGQVTLGWNIGNYAWHGKHHIAHITSLRVRKGW</sequence>
<feature type="binding site" evidence="5">
    <location>
        <position position="64"/>
    </location>
    <ligand>
        <name>Zn(2+)</name>
        <dbReference type="ChEBI" id="CHEBI:29105"/>
    </ligand>
</feature>
<keyword evidence="2 5" id="KW-0479">Metal-binding</keyword>
<name>A0A9X2DQ03_9BACI</name>
<dbReference type="SUPFAM" id="SSF109854">
    <property type="entry name" value="DinB/YfiT-like putative metalloenzymes"/>
    <property type="match status" value="1"/>
</dbReference>
<evidence type="ECO:0000313" key="8">
    <source>
        <dbReference type="Proteomes" id="UP001139179"/>
    </source>
</evidence>
<comment type="similarity">
    <text evidence="5">Belongs to the metal hydrolase YfiT family.</text>
</comment>
<comment type="function">
    <text evidence="5">Possible metal-dependent hydrolase.</text>
</comment>
<feature type="binding site" evidence="5">
    <location>
        <position position="159"/>
    </location>
    <ligand>
        <name>Zn(2+)</name>
        <dbReference type="ChEBI" id="CHEBI:29105"/>
    </ligand>
</feature>
<evidence type="ECO:0000256" key="2">
    <source>
        <dbReference type="ARBA" id="ARBA00022723"/>
    </source>
</evidence>
<gene>
    <name evidence="7" type="primary">bstA</name>
    <name evidence="7" type="ORF">M3202_12780</name>
</gene>
<dbReference type="NCBIfam" id="NF009807">
    <property type="entry name" value="PRK13291.1"/>
    <property type="match status" value="1"/>
</dbReference>